<dbReference type="Proteomes" id="UP000303027">
    <property type="component" value="Unassembled WGS sequence"/>
</dbReference>
<reference evidence="2 4" key="1">
    <citation type="submission" date="2018-04" db="EMBL/GenBank/DDBJ databases">
        <title>Large scale genomics of bovine and human commensal E. coli to reveal the emerging process of EHEC.</title>
        <authorList>
            <person name="Arimizu Y."/>
            <person name="Ogura Y."/>
        </authorList>
    </citation>
    <scope>NUCLEOTIDE SEQUENCE [LARGE SCALE GENOMIC DNA]</scope>
    <source>
        <strain evidence="2 4">KK-P061</strain>
    </source>
</reference>
<evidence type="ECO:0000313" key="2">
    <source>
        <dbReference type="EMBL" id="GDH41039.1"/>
    </source>
</evidence>
<dbReference type="EMBL" id="BFXY01000064">
    <property type="protein sequence ID" value="GDH41039.1"/>
    <property type="molecule type" value="Genomic_DNA"/>
</dbReference>
<dbReference type="GO" id="GO:0004180">
    <property type="term" value="F:carboxypeptidase activity"/>
    <property type="evidence" value="ECO:0007669"/>
    <property type="project" value="UniProtKB-KW"/>
</dbReference>
<keyword evidence="2" id="KW-0121">Carboxypeptidase</keyword>
<feature type="domain" description="Peptidase M15A C-terminal" evidence="1">
    <location>
        <begin position="4"/>
        <end position="107"/>
    </location>
</feature>
<evidence type="ECO:0000259" key="1">
    <source>
        <dbReference type="Pfam" id="PF08291"/>
    </source>
</evidence>
<accession>A0A209ND16</accession>
<dbReference type="SUPFAM" id="SSF55166">
    <property type="entry name" value="Hedgehog/DD-peptidase"/>
    <property type="match status" value="1"/>
</dbReference>
<dbReference type="Gene3D" id="3.30.1380.10">
    <property type="match status" value="1"/>
</dbReference>
<sequence length="117" mass="13200">MLSKHFSRKEFKCKCGKCDYDTIDAELLVILEDVREHFGKPVIINSGNRCPTHNKNVGGATNSYHVRGRAADIVIKGVSPDIVHAYLDGKYPTQYGLGKYKTFTHIDSRSKKSRWNG</sequence>
<keyword evidence="2" id="KW-0645">Protease</keyword>
<evidence type="ECO:0000313" key="4">
    <source>
        <dbReference type="Proteomes" id="UP000303027"/>
    </source>
</evidence>
<protein>
    <submittedName>
        <fullName evidence="3">DUF882 domain-containing protein</fullName>
    </submittedName>
    <submittedName>
        <fullName evidence="2">Zinc D-Ala-D-Ala carboxypeptidase</fullName>
    </submittedName>
</protein>
<comment type="caution">
    <text evidence="2">The sequence shown here is derived from an EMBL/GenBank/DDBJ whole genome shotgun (WGS) entry which is preliminary data.</text>
</comment>
<dbReference type="InterPro" id="IPR009045">
    <property type="entry name" value="Zn_M74/Hedgehog-like"/>
</dbReference>
<dbReference type="Proteomes" id="UP000436141">
    <property type="component" value="Unassembled WGS sequence"/>
</dbReference>
<keyword evidence="2" id="KW-0378">Hydrolase</keyword>
<name>A0A209ND16_ECOLX</name>
<dbReference type="EMBL" id="WUIY01000029">
    <property type="protein sequence ID" value="MXI74366.1"/>
    <property type="molecule type" value="Genomic_DNA"/>
</dbReference>
<dbReference type="RefSeq" id="WP_000949339.1">
    <property type="nucleotide sequence ID" value="NZ_AP027850.1"/>
</dbReference>
<dbReference type="AlphaFoldDB" id="A0A209ND16"/>
<organism evidence="2 4">
    <name type="scientific">Escherichia coli</name>
    <dbReference type="NCBI Taxonomy" id="562"/>
    <lineage>
        <taxon>Bacteria</taxon>
        <taxon>Pseudomonadati</taxon>
        <taxon>Pseudomonadota</taxon>
        <taxon>Gammaproteobacteria</taxon>
        <taxon>Enterobacterales</taxon>
        <taxon>Enterobacteriaceae</taxon>
        <taxon>Escherichia</taxon>
    </lineage>
</organism>
<evidence type="ECO:0000313" key="5">
    <source>
        <dbReference type="Proteomes" id="UP000436141"/>
    </source>
</evidence>
<reference evidence="3 5" key="2">
    <citation type="submission" date="2019-12" db="EMBL/GenBank/DDBJ databases">
        <title>Enteriobacteria Tanzani isolates_10434.</title>
        <authorList>
            <person name="Subbiah M."/>
            <person name="Call D."/>
        </authorList>
    </citation>
    <scope>NUCLEOTIDE SEQUENCE [LARGE SCALE GENOMIC DNA]</scope>
    <source>
        <strain evidence="3 5">10434wD1</strain>
    </source>
</reference>
<evidence type="ECO:0000313" key="3">
    <source>
        <dbReference type="EMBL" id="MXI74366.1"/>
    </source>
</evidence>
<dbReference type="InterPro" id="IPR013230">
    <property type="entry name" value="Peptidase_M15A_C"/>
</dbReference>
<gene>
    <name evidence="2" type="ORF">BvCmsKKP061_02113</name>
    <name evidence="3" type="ORF">GRW05_08770</name>
</gene>
<proteinExistence type="predicted"/>
<dbReference type="Pfam" id="PF08291">
    <property type="entry name" value="Peptidase_M15_3"/>
    <property type="match status" value="1"/>
</dbReference>